<name>A7S483_NEMVE</name>
<organism evidence="2 3">
    <name type="scientific">Nematostella vectensis</name>
    <name type="common">Starlet sea anemone</name>
    <dbReference type="NCBI Taxonomy" id="45351"/>
    <lineage>
        <taxon>Eukaryota</taxon>
        <taxon>Metazoa</taxon>
        <taxon>Cnidaria</taxon>
        <taxon>Anthozoa</taxon>
        <taxon>Hexacorallia</taxon>
        <taxon>Actiniaria</taxon>
        <taxon>Edwardsiidae</taxon>
        <taxon>Nematostella</taxon>
    </lineage>
</organism>
<dbReference type="EMBL" id="DS469577">
    <property type="protein sequence ID" value="EDO41429.1"/>
    <property type="molecule type" value="Genomic_DNA"/>
</dbReference>
<dbReference type="KEGG" id="nve:5513244"/>
<feature type="region of interest" description="Disordered" evidence="1">
    <location>
        <begin position="134"/>
        <end position="180"/>
    </location>
</feature>
<keyword evidence="3" id="KW-1185">Reference proteome</keyword>
<evidence type="ECO:0000256" key="1">
    <source>
        <dbReference type="SAM" id="MobiDB-lite"/>
    </source>
</evidence>
<feature type="region of interest" description="Disordered" evidence="1">
    <location>
        <begin position="268"/>
        <end position="312"/>
    </location>
</feature>
<gene>
    <name evidence="2" type="ORF">NEMVEDRAFT_v1g242747</name>
</gene>
<sequence length="438" mass="49436">MEKFKVLGKLKKKELAFGVNNVKGLNDREERLLKGTIGLIERQKKKTLFKIQTEVKVIQCDLKETNAVLNLSDHTTFRDNDHYISPKTRITDTPSVRSSQGELGMCEIKEERNRGPAAKKLNCWLDSSSQKARDNECTLEQNPTPTSCSPQGSRSPQFFRPRNISTGSMPGSPPRNSGHILQKQASHPELFREISSPSQTRRDVFVMSSDSECYLEQHPTPKSCSPQENRSPQFFRTRNISTGSMPGSPRNSGHILRKQASHPELFREISSPSQTRRQGFEQLTNTPRLLRRQRDSSEGRLVNSNESSPMVPRKIPLSRVRSHPIINAEISSPSTCRKNVRFSQSPLLRKISCPILDEKPSKDRNYVTLGSYTGSRTLSRMTIELPDVNEPYGSQGHADKVPLRVSPSNSSWCLSDKALQDKVNHFLDSIQIADDIET</sequence>
<feature type="compositionally biased region" description="Polar residues" evidence="1">
    <location>
        <begin position="138"/>
        <end position="156"/>
    </location>
</feature>
<proteinExistence type="predicted"/>
<dbReference type="OrthoDB" id="5973356at2759"/>
<reference evidence="2 3" key="1">
    <citation type="journal article" date="2007" name="Science">
        <title>Sea anemone genome reveals ancestral eumetazoan gene repertoire and genomic organization.</title>
        <authorList>
            <person name="Putnam N.H."/>
            <person name="Srivastava M."/>
            <person name="Hellsten U."/>
            <person name="Dirks B."/>
            <person name="Chapman J."/>
            <person name="Salamov A."/>
            <person name="Terry A."/>
            <person name="Shapiro H."/>
            <person name="Lindquist E."/>
            <person name="Kapitonov V.V."/>
            <person name="Jurka J."/>
            <person name="Genikhovich G."/>
            <person name="Grigoriev I.V."/>
            <person name="Lucas S.M."/>
            <person name="Steele R.E."/>
            <person name="Finnerty J.R."/>
            <person name="Technau U."/>
            <person name="Martindale M.Q."/>
            <person name="Rokhsar D.S."/>
        </authorList>
    </citation>
    <scope>NUCLEOTIDE SEQUENCE [LARGE SCALE GENOMIC DNA]</scope>
    <source>
        <strain evidence="3">CH2 X CH6</strain>
    </source>
</reference>
<dbReference type="InParanoid" id="A7S483"/>
<dbReference type="HOGENOM" id="CLU_625997_0_0_1"/>
<accession>A7S483</accession>
<feature type="compositionally biased region" description="Polar residues" evidence="1">
    <location>
        <begin position="270"/>
        <end position="287"/>
    </location>
</feature>
<protein>
    <submittedName>
        <fullName evidence="2">Uncharacterized protein</fullName>
    </submittedName>
</protein>
<evidence type="ECO:0000313" key="3">
    <source>
        <dbReference type="Proteomes" id="UP000001593"/>
    </source>
</evidence>
<dbReference type="AlphaFoldDB" id="A7S483"/>
<evidence type="ECO:0000313" key="2">
    <source>
        <dbReference type="EMBL" id="EDO41429.1"/>
    </source>
</evidence>
<dbReference type="Proteomes" id="UP000001593">
    <property type="component" value="Unassembled WGS sequence"/>
</dbReference>